<dbReference type="PANTHER" id="PTHR12352:SF30">
    <property type="entry name" value="FI05255P"/>
    <property type="match status" value="1"/>
</dbReference>
<dbReference type="SMART" id="SM00280">
    <property type="entry name" value="KAZAL"/>
    <property type="match status" value="1"/>
</dbReference>
<comment type="subcellular location">
    <subcellularLocation>
        <location evidence="1">Secreted</location>
    </subcellularLocation>
</comment>
<dbReference type="InterPro" id="IPR036857">
    <property type="entry name" value="Thyroglobulin_1_sf"/>
</dbReference>
<dbReference type="InterPro" id="IPR036058">
    <property type="entry name" value="Kazal_dom_sf"/>
</dbReference>
<evidence type="ECO:0000256" key="4">
    <source>
        <dbReference type="ARBA" id="ARBA00023157"/>
    </source>
</evidence>
<dbReference type="EMBL" id="BGZK01004143">
    <property type="protein sequence ID" value="GBP07152.1"/>
    <property type="molecule type" value="Genomic_DNA"/>
</dbReference>
<dbReference type="OrthoDB" id="5986054at2759"/>
<dbReference type="SUPFAM" id="SSF100895">
    <property type="entry name" value="Kazal-type serine protease inhibitors"/>
    <property type="match status" value="1"/>
</dbReference>
<comment type="caution">
    <text evidence="8">The sequence shown here is derived from an EMBL/GenBank/DDBJ whole genome shotgun (WGS) entry which is preliminary data.</text>
</comment>
<dbReference type="CDD" id="cd00104">
    <property type="entry name" value="KAZAL_FS"/>
    <property type="match status" value="1"/>
</dbReference>
<dbReference type="InterPro" id="IPR051950">
    <property type="entry name" value="Dev_reg/Prot_inhib"/>
</dbReference>
<dbReference type="PROSITE" id="PS51162">
    <property type="entry name" value="THYROGLOBULIN_1_2"/>
    <property type="match status" value="1"/>
</dbReference>
<dbReference type="InterPro" id="IPR002350">
    <property type="entry name" value="Kazal_dom"/>
</dbReference>
<keyword evidence="4 5" id="KW-1015">Disulfide bond</keyword>
<dbReference type="Gene3D" id="3.30.60.30">
    <property type="match status" value="1"/>
</dbReference>
<dbReference type="Proteomes" id="UP000299102">
    <property type="component" value="Unassembled WGS sequence"/>
</dbReference>
<evidence type="ECO:0000256" key="5">
    <source>
        <dbReference type="PROSITE-ProRule" id="PRU00500"/>
    </source>
</evidence>
<comment type="caution">
    <text evidence="5">Lacks conserved residue(s) required for the propagation of feature annotation.</text>
</comment>
<dbReference type="STRING" id="151549.A0A4C1SY76"/>
<evidence type="ECO:0000313" key="9">
    <source>
        <dbReference type="Proteomes" id="UP000299102"/>
    </source>
</evidence>
<dbReference type="AlphaFoldDB" id="A0A4C1SY76"/>
<gene>
    <name evidence="8" type="primary">Smoc1</name>
    <name evidence="8" type="ORF">EVAR_72276_1</name>
</gene>
<dbReference type="GO" id="GO:0030198">
    <property type="term" value="P:extracellular matrix organization"/>
    <property type="evidence" value="ECO:0007669"/>
    <property type="project" value="TreeGrafter"/>
</dbReference>
<name>A0A4C1SY76_EUMVA</name>
<dbReference type="SMART" id="SM00211">
    <property type="entry name" value="TY"/>
    <property type="match status" value="1"/>
</dbReference>
<proteinExistence type="predicted"/>
<evidence type="ECO:0000256" key="1">
    <source>
        <dbReference type="ARBA" id="ARBA00004613"/>
    </source>
</evidence>
<dbReference type="GO" id="GO:0005604">
    <property type="term" value="C:basement membrane"/>
    <property type="evidence" value="ECO:0007669"/>
    <property type="project" value="TreeGrafter"/>
</dbReference>
<protein>
    <submittedName>
        <fullName evidence="8">SPARC-related modular calcium-binding protein 1</fullName>
    </submittedName>
</protein>
<dbReference type="PROSITE" id="PS51465">
    <property type="entry name" value="KAZAL_2"/>
    <property type="match status" value="1"/>
</dbReference>
<dbReference type="SUPFAM" id="SSF57610">
    <property type="entry name" value="Thyroglobulin type-1 domain"/>
    <property type="match status" value="1"/>
</dbReference>
<dbReference type="PANTHER" id="PTHR12352">
    <property type="entry name" value="SECRETED MODULAR CALCIUM-BINDING PROTEIN"/>
    <property type="match status" value="1"/>
</dbReference>
<reference evidence="8 9" key="1">
    <citation type="journal article" date="2019" name="Commun. Biol.">
        <title>The bagworm genome reveals a unique fibroin gene that provides high tensile strength.</title>
        <authorList>
            <person name="Kono N."/>
            <person name="Nakamura H."/>
            <person name="Ohtoshi R."/>
            <person name="Tomita M."/>
            <person name="Numata K."/>
            <person name="Arakawa K."/>
        </authorList>
    </citation>
    <scope>NUCLEOTIDE SEQUENCE [LARGE SCALE GENOMIC DNA]</scope>
</reference>
<dbReference type="GO" id="GO:0050840">
    <property type="term" value="F:extracellular matrix binding"/>
    <property type="evidence" value="ECO:0007669"/>
    <property type="project" value="TreeGrafter"/>
</dbReference>
<dbReference type="PROSITE" id="PS00484">
    <property type="entry name" value="THYROGLOBULIN_1_1"/>
    <property type="match status" value="1"/>
</dbReference>
<evidence type="ECO:0000259" key="6">
    <source>
        <dbReference type="PROSITE" id="PS51162"/>
    </source>
</evidence>
<dbReference type="GO" id="GO:0008201">
    <property type="term" value="F:heparin binding"/>
    <property type="evidence" value="ECO:0007669"/>
    <property type="project" value="TreeGrafter"/>
</dbReference>
<dbReference type="Pfam" id="PF07648">
    <property type="entry name" value="Kazal_2"/>
    <property type="match status" value="1"/>
</dbReference>
<organism evidence="8 9">
    <name type="scientific">Eumeta variegata</name>
    <name type="common">Bagworm moth</name>
    <name type="synonym">Eumeta japonica</name>
    <dbReference type="NCBI Taxonomy" id="151549"/>
    <lineage>
        <taxon>Eukaryota</taxon>
        <taxon>Metazoa</taxon>
        <taxon>Ecdysozoa</taxon>
        <taxon>Arthropoda</taxon>
        <taxon>Hexapoda</taxon>
        <taxon>Insecta</taxon>
        <taxon>Pterygota</taxon>
        <taxon>Neoptera</taxon>
        <taxon>Endopterygota</taxon>
        <taxon>Lepidoptera</taxon>
        <taxon>Glossata</taxon>
        <taxon>Ditrysia</taxon>
        <taxon>Tineoidea</taxon>
        <taxon>Psychidae</taxon>
        <taxon>Oiketicinae</taxon>
        <taxon>Eumeta</taxon>
    </lineage>
</organism>
<keyword evidence="2" id="KW-0964">Secreted</keyword>
<keyword evidence="3" id="KW-0677">Repeat</keyword>
<evidence type="ECO:0000256" key="3">
    <source>
        <dbReference type="ARBA" id="ARBA00022737"/>
    </source>
</evidence>
<evidence type="ECO:0000256" key="2">
    <source>
        <dbReference type="ARBA" id="ARBA00022525"/>
    </source>
</evidence>
<feature type="disulfide bond" evidence="5">
    <location>
        <begin position="95"/>
        <end position="115"/>
    </location>
</feature>
<dbReference type="Pfam" id="PF00086">
    <property type="entry name" value="Thyroglobulin_1"/>
    <property type="match status" value="1"/>
</dbReference>
<sequence length="120" mass="12689">MARVTACEEGGPRRPVCGSDGKTYSSKCQLMQVQCYGERIMVAHKGHCTEGQQACLLALRYALNAPHPVFVPRCRADGSYAAVQCSAGATASCWCVNPAGKPLANTAVRNGRPDCTPTGE</sequence>
<evidence type="ECO:0000313" key="8">
    <source>
        <dbReference type="EMBL" id="GBP07152.1"/>
    </source>
</evidence>
<dbReference type="GO" id="GO:0005615">
    <property type="term" value="C:extracellular space"/>
    <property type="evidence" value="ECO:0007669"/>
    <property type="project" value="TreeGrafter"/>
</dbReference>
<feature type="domain" description="Kazal-like" evidence="7">
    <location>
        <begin position="1"/>
        <end position="50"/>
    </location>
</feature>
<evidence type="ECO:0000259" key="7">
    <source>
        <dbReference type="PROSITE" id="PS51465"/>
    </source>
</evidence>
<dbReference type="InterPro" id="IPR000716">
    <property type="entry name" value="Thyroglobulin_1"/>
</dbReference>
<accession>A0A4C1SY76</accession>
<keyword evidence="9" id="KW-1185">Reference proteome</keyword>
<feature type="domain" description="Thyroglobulin type-1" evidence="6">
    <location>
        <begin position="25"/>
        <end position="115"/>
    </location>
</feature>
<dbReference type="Gene3D" id="4.10.800.10">
    <property type="entry name" value="Thyroglobulin type-1"/>
    <property type="match status" value="1"/>
</dbReference>
<dbReference type="CDD" id="cd00191">
    <property type="entry name" value="TY"/>
    <property type="match status" value="1"/>
</dbReference>